<dbReference type="InterPro" id="IPR003004">
    <property type="entry name" value="GspF/PilC"/>
</dbReference>
<evidence type="ECO:0000313" key="10">
    <source>
        <dbReference type="EMBL" id="KKN91776.1"/>
    </source>
</evidence>
<name>A0A0F9WZ95_9ZZZZ</name>
<dbReference type="PANTHER" id="PTHR30012">
    <property type="entry name" value="GENERAL SECRETION PATHWAY PROTEIN"/>
    <property type="match status" value="1"/>
</dbReference>
<organism evidence="10">
    <name type="scientific">marine sediment metagenome</name>
    <dbReference type="NCBI Taxonomy" id="412755"/>
    <lineage>
        <taxon>unclassified sequences</taxon>
        <taxon>metagenomes</taxon>
        <taxon>ecological metagenomes</taxon>
    </lineage>
</organism>
<evidence type="ECO:0000256" key="2">
    <source>
        <dbReference type="ARBA" id="ARBA00005745"/>
    </source>
</evidence>
<evidence type="ECO:0000256" key="4">
    <source>
        <dbReference type="ARBA" id="ARBA00022519"/>
    </source>
</evidence>
<dbReference type="AlphaFoldDB" id="A0A0F9WZ95"/>
<evidence type="ECO:0000256" key="1">
    <source>
        <dbReference type="ARBA" id="ARBA00004429"/>
    </source>
</evidence>
<feature type="domain" description="Type II secretion system protein GspF" evidence="9">
    <location>
        <begin position="271"/>
        <end position="393"/>
    </location>
</feature>
<evidence type="ECO:0000256" key="7">
    <source>
        <dbReference type="ARBA" id="ARBA00023136"/>
    </source>
</evidence>
<evidence type="ECO:0000256" key="6">
    <source>
        <dbReference type="ARBA" id="ARBA00022989"/>
    </source>
</evidence>
<accession>A0A0F9WZ95</accession>
<evidence type="ECO:0000256" key="3">
    <source>
        <dbReference type="ARBA" id="ARBA00022475"/>
    </source>
</evidence>
<dbReference type="PANTHER" id="PTHR30012:SF0">
    <property type="entry name" value="TYPE II SECRETION SYSTEM PROTEIN F-RELATED"/>
    <property type="match status" value="1"/>
</dbReference>
<evidence type="ECO:0000259" key="9">
    <source>
        <dbReference type="Pfam" id="PF00482"/>
    </source>
</evidence>
<keyword evidence="5 8" id="KW-0812">Transmembrane</keyword>
<dbReference type="InterPro" id="IPR018076">
    <property type="entry name" value="T2SS_GspF_dom"/>
</dbReference>
<comment type="similarity">
    <text evidence="2">Belongs to the GSP F family.</text>
</comment>
<evidence type="ECO:0000256" key="8">
    <source>
        <dbReference type="SAM" id="Phobius"/>
    </source>
</evidence>
<evidence type="ECO:0000256" key="5">
    <source>
        <dbReference type="ARBA" id="ARBA00022692"/>
    </source>
</evidence>
<keyword evidence="7 8" id="KW-0472">Membrane</keyword>
<keyword evidence="3" id="KW-1003">Cell membrane</keyword>
<dbReference type="Gene3D" id="1.20.81.30">
    <property type="entry name" value="Type II secretion system (T2SS), domain F"/>
    <property type="match status" value="2"/>
</dbReference>
<dbReference type="GO" id="GO:0005886">
    <property type="term" value="C:plasma membrane"/>
    <property type="evidence" value="ECO:0007669"/>
    <property type="project" value="UniProtKB-SubCell"/>
</dbReference>
<reference evidence="10" key="1">
    <citation type="journal article" date="2015" name="Nature">
        <title>Complex archaea that bridge the gap between prokaryotes and eukaryotes.</title>
        <authorList>
            <person name="Spang A."/>
            <person name="Saw J.H."/>
            <person name="Jorgensen S.L."/>
            <person name="Zaremba-Niedzwiedzka K."/>
            <person name="Martijn J."/>
            <person name="Lind A.E."/>
            <person name="van Eijk R."/>
            <person name="Schleper C."/>
            <person name="Guy L."/>
            <person name="Ettema T.J."/>
        </authorList>
    </citation>
    <scope>NUCLEOTIDE SEQUENCE</scope>
</reference>
<keyword evidence="6 8" id="KW-1133">Transmembrane helix</keyword>
<dbReference type="FunFam" id="1.20.81.30:FF:000001">
    <property type="entry name" value="Type II secretion system protein F"/>
    <property type="match status" value="1"/>
</dbReference>
<protein>
    <recommendedName>
        <fullName evidence="9">Type II secretion system protein GspF domain-containing protein</fullName>
    </recommendedName>
</protein>
<feature type="transmembrane region" description="Helical" evidence="8">
    <location>
        <begin position="221"/>
        <end position="240"/>
    </location>
</feature>
<comment type="caution">
    <text evidence="10">The sequence shown here is derived from an EMBL/GenBank/DDBJ whole genome shotgun (WGS) entry which is preliminary data.</text>
</comment>
<dbReference type="InterPro" id="IPR042094">
    <property type="entry name" value="T2SS_GspF_sf"/>
</dbReference>
<proteinExistence type="inferred from homology"/>
<dbReference type="Pfam" id="PF00482">
    <property type="entry name" value="T2SSF"/>
    <property type="match status" value="2"/>
</dbReference>
<dbReference type="PRINTS" id="PR00812">
    <property type="entry name" value="BCTERIALGSPF"/>
</dbReference>
<feature type="transmembrane region" description="Helical" evidence="8">
    <location>
        <begin position="371"/>
        <end position="396"/>
    </location>
</feature>
<comment type="subcellular location">
    <subcellularLocation>
        <location evidence="1">Cell inner membrane</location>
        <topology evidence="1">Multi-pass membrane protein</topology>
    </subcellularLocation>
</comment>
<feature type="domain" description="Type II secretion system protein GspF" evidence="9">
    <location>
        <begin position="68"/>
        <end position="191"/>
    </location>
</feature>
<feature type="transmembrane region" description="Helical" evidence="8">
    <location>
        <begin position="168"/>
        <end position="190"/>
    </location>
</feature>
<dbReference type="EMBL" id="LAZR01000100">
    <property type="protein sequence ID" value="KKN91776.1"/>
    <property type="molecule type" value="Genomic_DNA"/>
</dbReference>
<sequence length="402" mass="44615">MKFSYQARTEDGDIQSGIVEAFSREAALAILQKHGIFITALEEAGAHPIFAKKIKLFRGISRRDKAIFARQLSIMFKSKVALTESLRVMVIQTESLSFREKIVKITEDVEAGASLSKALSRFSEVFSPFFISIIKSGETAGKLSKALEYLADHLEKENDFYSRIQGAMLYPIMVMVVMGGVVLIMVLFVFPQISQIVKDMGVEPPLMTRIVFGTVDFIKKWIIVMILVFITAVLFVYQYLKTKEGKTLWNKVSLKIPVISGLLKKIYLSRFAENLSTLISGGVQIAPALETAGEVVGNEVYKAIIIEARDTVRKGGQINSVFAKYPGSFPPLFTQMTSVGERTGTLEETLMHLVDFYQKEVNRSLENVLDLLVPLTIVVLGIVVGGMVGSVILTLYNVVGMM</sequence>
<gene>
    <name evidence="10" type="ORF">LCGC14_0214490</name>
</gene>
<keyword evidence="4" id="KW-0997">Cell inner membrane</keyword>